<keyword evidence="2 7" id="KW-0540">Nuclease</keyword>
<dbReference type="HAMAP" id="MF_00009">
    <property type="entry name" value="Endoribonucl_YbeY"/>
    <property type="match status" value="1"/>
</dbReference>
<dbReference type="EMBL" id="MGJN01000009">
    <property type="protein sequence ID" value="OGN07136.1"/>
    <property type="molecule type" value="Genomic_DNA"/>
</dbReference>
<name>A0A1F8F4G4_9BACT</name>
<dbReference type="SUPFAM" id="SSF55486">
    <property type="entry name" value="Metalloproteases ('zincins'), catalytic domain"/>
    <property type="match status" value="1"/>
</dbReference>
<dbReference type="PANTHER" id="PTHR46986:SF1">
    <property type="entry name" value="ENDORIBONUCLEASE YBEY, CHLOROPLASTIC"/>
    <property type="match status" value="1"/>
</dbReference>
<evidence type="ECO:0000313" key="9">
    <source>
        <dbReference type="Proteomes" id="UP000176834"/>
    </source>
</evidence>
<dbReference type="GO" id="GO:0005737">
    <property type="term" value="C:cytoplasm"/>
    <property type="evidence" value="ECO:0007669"/>
    <property type="project" value="UniProtKB-SubCell"/>
</dbReference>
<dbReference type="EC" id="3.1.-.-" evidence="7"/>
<keyword evidence="4 7" id="KW-0255">Endonuclease</keyword>
<keyword evidence="5 7" id="KW-0378">Hydrolase</keyword>
<comment type="caution">
    <text evidence="8">The sequence shown here is derived from an EMBL/GenBank/DDBJ whole genome shotgun (WGS) entry which is preliminary data.</text>
</comment>
<evidence type="ECO:0000256" key="7">
    <source>
        <dbReference type="HAMAP-Rule" id="MF_00009"/>
    </source>
</evidence>
<evidence type="ECO:0000256" key="4">
    <source>
        <dbReference type="ARBA" id="ARBA00022759"/>
    </source>
</evidence>
<dbReference type="Gene3D" id="3.40.390.30">
    <property type="entry name" value="Metalloproteases ('zincins'), catalytic domain"/>
    <property type="match status" value="1"/>
</dbReference>
<dbReference type="GO" id="GO:0006364">
    <property type="term" value="P:rRNA processing"/>
    <property type="evidence" value="ECO:0007669"/>
    <property type="project" value="UniProtKB-UniRule"/>
</dbReference>
<comment type="cofactor">
    <cofactor evidence="7">
        <name>Zn(2+)</name>
        <dbReference type="ChEBI" id="CHEBI:29105"/>
    </cofactor>
    <text evidence="7">Binds 1 zinc ion.</text>
</comment>
<dbReference type="Proteomes" id="UP000176834">
    <property type="component" value="Unassembled WGS sequence"/>
</dbReference>
<evidence type="ECO:0000256" key="2">
    <source>
        <dbReference type="ARBA" id="ARBA00022722"/>
    </source>
</evidence>
<feature type="binding site" evidence="7">
    <location>
        <position position="112"/>
    </location>
    <ligand>
        <name>Zn(2+)</name>
        <dbReference type="ChEBI" id="CHEBI:29105"/>
        <note>catalytic</note>
    </ligand>
</feature>
<dbReference type="GO" id="GO:0004521">
    <property type="term" value="F:RNA endonuclease activity"/>
    <property type="evidence" value="ECO:0007669"/>
    <property type="project" value="UniProtKB-UniRule"/>
</dbReference>
<dbReference type="InterPro" id="IPR002036">
    <property type="entry name" value="YbeY"/>
</dbReference>
<evidence type="ECO:0000256" key="5">
    <source>
        <dbReference type="ARBA" id="ARBA00022801"/>
    </source>
</evidence>
<evidence type="ECO:0000256" key="3">
    <source>
        <dbReference type="ARBA" id="ARBA00022723"/>
    </source>
</evidence>
<comment type="similarity">
    <text evidence="1 7">Belongs to the endoribonuclease YbeY family.</text>
</comment>
<dbReference type="AlphaFoldDB" id="A0A1F8F4G4"/>
<keyword evidence="7" id="KW-0963">Cytoplasm</keyword>
<sequence length="141" mass="16044">MLDLVFQNLTTDKQFNENFFKKILEIAGGELKLVNKNISVSLNLVGEGKIKELNKKHMNKNKVTDVLSFPMEESGDMGDIFICLPFAKKEAKSENVDIEMKLAQLTVHGFLHLAGYDHEKSEQEAEKMFKLENKILDKLNG</sequence>
<dbReference type="GO" id="GO:0008270">
    <property type="term" value="F:zinc ion binding"/>
    <property type="evidence" value="ECO:0007669"/>
    <property type="project" value="UniProtKB-UniRule"/>
</dbReference>
<keyword evidence="6 7" id="KW-0862">Zinc</keyword>
<dbReference type="PANTHER" id="PTHR46986">
    <property type="entry name" value="ENDORIBONUCLEASE YBEY, CHLOROPLASTIC"/>
    <property type="match status" value="1"/>
</dbReference>
<keyword evidence="3 7" id="KW-0479">Metal-binding</keyword>
<dbReference type="NCBIfam" id="TIGR00043">
    <property type="entry name" value="rRNA maturation RNase YbeY"/>
    <property type="match status" value="1"/>
</dbReference>
<protein>
    <recommendedName>
        <fullName evidence="7">Endoribonuclease YbeY</fullName>
        <ecNumber evidence="7">3.1.-.-</ecNumber>
    </recommendedName>
</protein>
<dbReference type="PROSITE" id="PS01306">
    <property type="entry name" value="UPF0054"/>
    <property type="match status" value="1"/>
</dbReference>
<comment type="function">
    <text evidence="7">Single strand-specific metallo-endoribonuclease involved in late-stage 70S ribosome quality control and in maturation of the 3' terminus of the 16S rRNA.</text>
</comment>
<dbReference type="InterPro" id="IPR023091">
    <property type="entry name" value="MetalPrtase_cat_dom_sf_prd"/>
</dbReference>
<dbReference type="GO" id="GO:0004222">
    <property type="term" value="F:metalloendopeptidase activity"/>
    <property type="evidence" value="ECO:0007669"/>
    <property type="project" value="InterPro"/>
</dbReference>
<keyword evidence="7" id="KW-0690">Ribosome biogenesis</keyword>
<evidence type="ECO:0000256" key="1">
    <source>
        <dbReference type="ARBA" id="ARBA00010875"/>
    </source>
</evidence>
<organism evidence="8 9">
    <name type="scientific">Candidatus Yanofskybacteria bacterium RIFCSPHIGHO2_02_FULL_38_22b</name>
    <dbReference type="NCBI Taxonomy" id="1802673"/>
    <lineage>
        <taxon>Bacteria</taxon>
        <taxon>Candidatus Yanofskyibacteriota</taxon>
    </lineage>
</organism>
<gene>
    <name evidence="7" type="primary">ybeY</name>
    <name evidence="8" type="ORF">A3B86_01865</name>
</gene>
<accession>A0A1F8F4G4</accession>
<dbReference type="Pfam" id="PF02130">
    <property type="entry name" value="YbeY"/>
    <property type="match status" value="1"/>
</dbReference>
<feature type="binding site" evidence="7">
    <location>
        <position position="118"/>
    </location>
    <ligand>
        <name>Zn(2+)</name>
        <dbReference type="ChEBI" id="CHEBI:29105"/>
        <note>catalytic</note>
    </ligand>
</feature>
<evidence type="ECO:0000313" key="8">
    <source>
        <dbReference type="EMBL" id="OGN07136.1"/>
    </source>
</evidence>
<proteinExistence type="inferred from homology"/>
<comment type="subcellular location">
    <subcellularLocation>
        <location evidence="7">Cytoplasm</location>
    </subcellularLocation>
</comment>
<evidence type="ECO:0000256" key="6">
    <source>
        <dbReference type="ARBA" id="ARBA00022833"/>
    </source>
</evidence>
<dbReference type="InterPro" id="IPR020549">
    <property type="entry name" value="YbeY_CS"/>
</dbReference>
<reference evidence="8 9" key="1">
    <citation type="journal article" date="2016" name="Nat. Commun.">
        <title>Thousands of microbial genomes shed light on interconnected biogeochemical processes in an aquifer system.</title>
        <authorList>
            <person name="Anantharaman K."/>
            <person name="Brown C.T."/>
            <person name="Hug L.A."/>
            <person name="Sharon I."/>
            <person name="Castelle C.J."/>
            <person name="Probst A.J."/>
            <person name="Thomas B.C."/>
            <person name="Singh A."/>
            <person name="Wilkins M.J."/>
            <person name="Karaoz U."/>
            <person name="Brodie E.L."/>
            <person name="Williams K.H."/>
            <person name="Hubbard S.S."/>
            <person name="Banfield J.F."/>
        </authorList>
    </citation>
    <scope>NUCLEOTIDE SEQUENCE [LARGE SCALE GENOMIC DNA]</scope>
</reference>
<keyword evidence="7" id="KW-0698">rRNA processing</keyword>
<feature type="binding site" evidence="7">
    <location>
        <position position="108"/>
    </location>
    <ligand>
        <name>Zn(2+)</name>
        <dbReference type="ChEBI" id="CHEBI:29105"/>
        <note>catalytic</note>
    </ligand>
</feature>